<keyword evidence="6" id="KW-1185">Reference proteome</keyword>
<dbReference type="Gene3D" id="2.120.10.30">
    <property type="entry name" value="TolB, C-terminal domain"/>
    <property type="match status" value="3"/>
</dbReference>
<gene>
    <name evidence="5" type="ORF">GMST_01170</name>
</gene>
<dbReference type="SUPFAM" id="SSF101898">
    <property type="entry name" value="NHL repeat"/>
    <property type="match status" value="1"/>
</dbReference>
<dbReference type="Pfam" id="PF17936">
    <property type="entry name" value="Big_6"/>
    <property type="match status" value="1"/>
</dbReference>
<dbReference type="InterPro" id="IPR050952">
    <property type="entry name" value="TRIM-NHL_E3_ligases"/>
</dbReference>
<evidence type="ECO:0000313" key="6">
    <source>
        <dbReference type="Proteomes" id="UP000556026"/>
    </source>
</evidence>
<organism evidence="5 6">
    <name type="scientific">Geomonas silvestris</name>
    <dbReference type="NCBI Taxonomy" id="2740184"/>
    <lineage>
        <taxon>Bacteria</taxon>
        <taxon>Pseudomonadati</taxon>
        <taxon>Thermodesulfobacteriota</taxon>
        <taxon>Desulfuromonadia</taxon>
        <taxon>Geobacterales</taxon>
        <taxon>Geobacteraceae</taxon>
        <taxon>Geomonas</taxon>
    </lineage>
</organism>
<proteinExistence type="predicted"/>
<feature type="chain" id="PRO_5027787472" description="Bacterial Ig domain-containing protein" evidence="3">
    <location>
        <begin position="27"/>
        <end position="904"/>
    </location>
</feature>
<feature type="repeat" description="NHL" evidence="2">
    <location>
        <begin position="116"/>
        <end position="154"/>
    </location>
</feature>
<dbReference type="AlphaFoldDB" id="A0A6V8MCU9"/>
<dbReference type="PROSITE" id="PS51125">
    <property type="entry name" value="NHL"/>
    <property type="match status" value="2"/>
</dbReference>
<dbReference type="InterPro" id="IPR013783">
    <property type="entry name" value="Ig-like_fold"/>
</dbReference>
<keyword evidence="3" id="KW-0732">Signal</keyword>
<name>A0A6V8MCU9_9BACT</name>
<feature type="repeat" description="NHL" evidence="2">
    <location>
        <begin position="169"/>
        <end position="213"/>
    </location>
</feature>
<dbReference type="Proteomes" id="UP000556026">
    <property type="component" value="Unassembled WGS sequence"/>
</dbReference>
<comment type="caution">
    <text evidence="5">The sequence shown here is derived from an EMBL/GenBank/DDBJ whole genome shotgun (WGS) entry which is preliminary data.</text>
</comment>
<dbReference type="PANTHER" id="PTHR24104:SF25">
    <property type="entry name" value="PROTEIN LIN-41"/>
    <property type="match status" value="1"/>
</dbReference>
<feature type="domain" description="Bacterial Ig" evidence="4">
    <location>
        <begin position="676"/>
        <end position="757"/>
    </location>
</feature>
<dbReference type="CDD" id="cd05819">
    <property type="entry name" value="NHL"/>
    <property type="match status" value="1"/>
</dbReference>
<evidence type="ECO:0000313" key="5">
    <source>
        <dbReference type="EMBL" id="GFO57792.1"/>
    </source>
</evidence>
<dbReference type="InterPro" id="IPR001258">
    <property type="entry name" value="NHL_repeat"/>
</dbReference>
<keyword evidence="1" id="KW-0677">Repeat</keyword>
<dbReference type="NCBIfam" id="NF033510">
    <property type="entry name" value="Ca_tandemer"/>
    <property type="match status" value="1"/>
</dbReference>
<reference evidence="6" key="1">
    <citation type="submission" date="2020-06" db="EMBL/GenBank/DDBJ databases">
        <title>Draft genomic sequence of Geomonas sp. Red330.</title>
        <authorList>
            <person name="Itoh H."/>
            <person name="Zhenxing X."/>
            <person name="Ushijima N."/>
            <person name="Masuda Y."/>
            <person name="Shiratori Y."/>
            <person name="Senoo K."/>
        </authorList>
    </citation>
    <scope>NUCLEOTIDE SEQUENCE [LARGE SCALE GENOMIC DNA]</scope>
    <source>
        <strain evidence="6">Red330</strain>
    </source>
</reference>
<protein>
    <recommendedName>
        <fullName evidence="4">Bacterial Ig domain-containing protein</fullName>
    </recommendedName>
</protein>
<evidence type="ECO:0000256" key="1">
    <source>
        <dbReference type="ARBA" id="ARBA00022737"/>
    </source>
</evidence>
<dbReference type="GO" id="GO:0008270">
    <property type="term" value="F:zinc ion binding"/>
    <property type="evidence" value="ECO:0007669"/>
    <property type="project" value="UniProtKB-KW"/>
</dbReference>
<dbReference type="RefSeq" id="WP_183352648.1">
    <property type="nucleotide sequence ID" value="NZ_BLXX01000001.1"/>
</dbReference>
<dbReference type="InterPro" id="IPR041498">
    <property type="entry name" value="Big_6"/>
</dbReference>
<sequence length="904" mass="89283">MKMQRLRSLFVSLVLLGALGTGAARAVTAPTVTNLPPVTDRVGTPVRLAGDTSGNLYLTDPRAGGILVFGNDGKLLRSIATLKKPQGIAVTAAGDLVVSQGTSVSVLSPLGVEKFKLGAGAGQFKMANGIAIDNAGYLYVVDSLDNCVQVFTSQGAPVALSGAGAGKPLNSFGSAGKGNGQFSQPSAIAFEPASGQLAVVDTLNSRVQFFTTTGSFVKSIGSAGLGSLKFGAPQGVAFGATASGTVMYVVDTFQSNIQAIDLSSGTFLRVIGSYGKGSGKLVVPTDLLFDNFDARNPRLVVANGFGNLTLFGIEIPAGTGTSGNGPALSINTLPLATNLTSLTISGTVAANATVKITPSTSAAVGAVSGGVTWSATVTGLVAGTNQFTVTATDNASGASTSTLVSVFVTSSGSAVTPFTVNALPSHTATAAQTLSGTVQPGSTVTVNGNPATVSGGTWSYPTTLTQGLNTFQLTAANASFSSANASINITLNSVVPLLDVALLPTGSTTSNQLLTISGTVSDLLPSTVQLTVNGQALPALPVVNGSFSTGVFLQVGSNSIDVKALDSIGNQSATVRTSITFAPTAPLLTIGVPDGSSVPAAALTLTGSVSAGSTVQVSVAGVSVPVTVSGTSWSAPVTLAPGTSTILATATLGSLSSTARSSVSYDPGAPALTISAPSQNAVLPAGTTQSVSVTGTTTPGSSLLATLDGTNLTVSVAANGAFAVPLGNLAIGSHTLSLTALDALGNSASALRSIVVADPTPPPVTLDATNPLKLSVGSGATLVVRDKNGPVAGAVTTQNGVSTLDLSGASYDPATLSVTAVTPTGATTRNGVLTPTAIAGQVGVPAIGDALEALKIATGARPAGLLEKMHGDVAPLANGTPLPDGKIDIEDVVVIMMRVVGKPW</sequence>
<dbReference type="EMBL" id="BLXX01000001">
    <property type="protein sequence ID" value="GFO57792.1"/>
    <property type="molecule type" value="Genomic_DNA"/>
</dbReference>
<evidence type="ECO:0000256" key="3">
    <source>
        <dbReference type="SAM" id="SignalP"/>
    </source>
</evidence>
<dbReference type="Pfam" id="PF09136">
    <property type="entry name" value="Glucodextran_B"/>
    <property type="match status" value="1"/>
</dbReference>
<evidence type="ECO:0000259" key="4">
    <source>
        <dbReference type="Pfam" id="PF17936"/>
    </source>
</evidence>
<dbReference type="Gene3D" id="2.60.40.10">
    <property type="entry name" value="Immunoglobulins"/>
    <property type="match status" value="5"/>
</dbReference>
<accession>A0A6V8MCU9</accession>
<dbReference type="PANTHER" id="PTHR24104">
    <property type="entry name" value="E3 UBIQUITIN-PROTEIN LIGASE NHLRC1-RELATED"/>
    <property type="match status" value="1"/>
</dbReference>
<feature type="signal peptide" evidence="3">
    <location>
        <begin position="1"/>
        <end position="26"/>
    </location>
</feature>
<dbReference type="InterPro" id="IPR011042">
    <property type="entry name" value="6-blade_b-propeller_TolB-like"/>
</dbReference>
<evidence type="ECO:0000256" key="2">
    <source>
        <dbReference type="PROSITE-ProRule" id="PRU00504"/>
    </source>
</evidence>